<gene>
    <name evidence="1" type="ORF">42c90021</name>
</gene>
<proteinExistence type="predicted"/>
<dbReference type="InterPro" id="IPR047668">
    <property type="entry name" value="DsrJ"/>
</dbReference>
<dbReference type="AlphaFoldDB" id="Q3IBS1"/>
<accession>Q3IBS1</accession>
<protein>
    <submittedName>
        <fullName evidence="1">Hdr-like menaquinol-oxidizing enzyme, subunit E (HmeE)</fullName>
    </submittedName>
</protein>
<dbReference type="InterPro" id="IPR036280">
    <property type="entry name" value="Multihaem_cyt_sf"/>
</dbReference>
<dbReference type="EMBL" id="CT025834">
    <property type="protein sequence ID" value="CAJ31135.1"/>
    <property type="molecule type" value="Genomic_DNA"/>
</dbReference>
<organism evidence="1">
    <name type="scientific">uncultured sulfate-reducing bacterium</name>
    <dbReference type="NCBI Taxonomy" id="153939"/>
    <lineage>
        <taxon>Bacteria</taxon>
        <taxon>environmental samples</taxon>
    </lineage>
</organism>
<name>Q3IBS1_9BACT</name>
<evidence type="ECO:0000313" key="1">
    <source>
        <dbReference type="EMBL" id="CAJ31135.1"/>
    </source>
</evidence>
<reference evidence="1" key="1">
    <citation type="journal article" date="2005" name="J. Bacteriol.">
        <title>Clustered genes related to sulfate respiration in uncultured prokaryotes support the theory of their concomitant horizontal transfer.</title>
        <authorList>
            <person name="Mussmann M."/>
            <person name="Richter M."/>
            <person name="Lombardot T."/>
            <person name="Meyerdierks A."/>
            <person name="Kuever J."/>
            <person name="Kube M."/>
            <person name="Glockner F.O."/>
            <person name="Amann R."/>
        </authorList>
    </citation>
    <scope>NUCLEOTIDE SEQUENCE</scope>
</reference>
<dbReference type="NCBIfam" id="NF038038">
    <property type="entry name" value="cytoc_DsrJ"/>
    <property type="match status" value="1"/>
</dbReference>
<sequence length="121" mass="13643">MFVFAALATSPLWLNAISEGPATAPEIKPPPNGAVNCVKDKTWMRSSHMDLLNHWRDDVVRRDDRWYVFEADGVEKTVEKSLTATCLSCHSNKADFCDACHAYTAVDPYCWDCHIVPKEVL</sequence>
<dbReference type="SUPFAM" id="SSF48695">
    <property type="entry name" value="Multiheme cytochromes"/>
    <property type="match status" value="1"/>
</dbReference>